<evidence type="ECO:0000313" key="2">
    <source>
        <dbReference type="EMBL" id="MEK8028390.1"/>
    </source>
</evidence>
<protein>
    <submittedName>
        <fullName evidence="2">Amidase</fullName>
    </submittedName>
</protein>
<gene>
    <name evidence="2" type="ORF">AACH11_20720</name>
</gene>
<dbReference type="Proteomes" id="UP001368500">
    <property type="component" value="Unassembled WGS sequence"/>
</dbReference>
<sequence length="388" mass="39933">MSHPTDTVVLPLDLGPADGPAVMVKDTIDVAGTPTRAGSPALDGAAAAPRHAAVVQRLLDAGWHLTGKTALHELAYGTTGINHHLGTPLNPRWPDRVPGGSSSGSAVAVARGRVPVAIGTDTGGSIRTPAACCGVFGLKPGFGRVSRAGVMPADSSLDCVGPLAVDMDALVRAMQALAPDFGNLPTLPATLRLGWLDIDAPAAAEAALRQVADAAGALGHTVERLRLPLFEAAYDAGLVVINHENWPALSPLLEGGRIGADVAARLRRAAATTDTDRERAEAVRTAFRAQVDAALRTCDVLMLPTLVVPPPRVSEAADTQAAVAMTRSVRPFNLSGHPALTLPLDDADGLPVGLQLVGRLGDDETLCAIGRRLAAELGLRTRPCPATG</sequence>
<dbReference type="RefSeq" id="WP_341376174.1">
    <property type="nucleotide sequence ID" value="NZ_JBBUTF010000023.1"/>
</dbReference>
<dbReference type="PANTHER" id="PTHR11895:SF151">
    <property type="entry name" value="GLUTAMYL-TRNA(GLN) AMIDOTRANSFERASE SUBUNIT A"/>
    <property type="match status" value="1"/>
</dbReference>
<dbReference type="InterPro" id="IPR036928">
    <property type="entry name" value="AS_sf"/>
</dbReference>
<dbReference type="InterPro" id="IPR020556">
    <property type="entry name" value="Amidase_CS"/>
</dbReference>
<dbReference type="PANTHER" id="PTHR11895">
    <property type="entry name" value="TRANSAMIDASE"/>
    <property type="match status" value="1"/>
</dbReference>
<feature type="domain" description="Amidase" evidence="1">
    <location>
        <begin position="15"/>
        <end position="367"/>
    </location>
</feature>
<dbReference type="EMBL" id="JBBUTF010000023">
    <property type="protein sequence ID" value="MEK8028390.1"/>
    <property type="molecule type" value="Genomic_DNA"/>
</dbReference>
<dbReference type="InterPro" id="IPR000120">
    <property type="entry name" value="Amidase"/>
</dbReference>
<dbReference type="InterPro" id="IPR023631">
    <property type="entry name" value="Amidase_dom"/>
</dbReference>
<evidence type="ECO:0000313" key="3">
    <source>
        <dbReference type="Proteomes" id="UP001368500"/>
    </source>
</evidence>
<proteinExistence type="predicted"/>
<organism evidence="2 3">
    <name type="scientific">Pseudaquabacterium rugosum</name>
    <dbReference type="NCBI Taxonomy" id="2984194"/>
    <lineage>
        <taxon>Bacteria</taxon>
        <taxon>Pseudomonadati</taxon>
        <taxon>Pseudomonadota</taxon>
        <taxon>Betaproteobacteria</taxon>
        <taxon>Burkholderiales</taxon>
        <taxon>Sphaerotilaceae</taxon>
        <taxon>Pseudaquabacterium</taxon>
    </lineage>
</organism>
<accession>A0ABU9BEN4</accession>
<dbReference type="PROSITE" id="PS00571">
    <property type="entry name" value="AMIDASES"/>
    <property type="match status" value="1"/>
</dbReference>
<dbReference type="SUPFAM" id="SSF75304">
    <property type="entry name" value="Amidase signature (AS) enzymes"/>
    <property type="match status" value="1"/>
</dbReference>
<evidence type="ECO:0000259" key="1">
    <source>
        <dbReference type="Pfam" id="PF01425"/>
    </source>
</evidence>
<reference evidence="2 3" key="1">
    <citation type="submission" date="2024-04" db="EMBL/GenBank/DDBJ databases">
        <title>Novel species of the genus Ideonella isolated from streams.</title>
        <authorList>
            <person name="Lu H."/>
        </authorList>
    </citation>
    <scope>NUCLEOTIDE SEQUENCE [LARGE SCALE GENOMIC DNA]</scope>
    <source>
        <strain evidence="2 3">BYS139W</strain>
    </source>
</reference>
<name>A0ABU9BEN4_9BURK</name>
<dbReference type="Pfam" id="PF01425">
    <property type="entry name" value="Amidase"/>
    <property type="match status" value="1"/>
</dbReference>
<comment type="caution">
    <text evidence="2">The sequence shown here is derived from an EMBL/GenBank/DDBJ whole genome shotgun (WGS) entry which is preliminary data.</text>
</comment>
<keyword evidence="3" id="KW-1185">Reference proteome</keyword>
<dbReference type="Gene3D" id="3.90.1300.10">
    <property type="entry name" value="Amidase signature (AS) domain"/>
    <property type="match status" value="1"/>
</dbReference>